<keyword evidence="2" id="KW-1185">Reference proteome</keyword>
<dbReference type="AlphaFoldDB" id="A0A9D4MS23"/>
<sequence length="101" mass="11686">MQHQEPSTMSDDSTEPSVADILQEFWNQYIKDDRTNCVISCSKPLDIAIRLLEKTTVKLQNKLFVKFSGEIGGDHEFFRYASLYRNNSMCSDILSFRTPPF</sequence>
<reference evidence="1" key="2">
    <citation type="submission" date="2020-11" db="EMBL/GenBank/DDBJ databases">
        <authorList>
            <person name="McCartney M.A."/>
            <person name="Auch B."/>
            <person name="Kono T."/>
            <person name="Mallez S."/>
            <person name="Becker A."/>
            <person name="Gohl D.M."/>
            <person name="Silverstein K.A.T."/>
            <person name="Koren S."/>
            <person name="Bechman K.B."/>
            <person name="Herman A."/>
            <person name="Abrahante J.E."/>
            <person name="Garbe J."/>
        </authorList>
    </citation>
    <scope>NUCLEOTIDE SEQUENCE</scope>
    <source>
        <strain evidence="1">Duluth1</strain>
        <tissue evidence="1">Whole animal</tissue>
    </source>
</reference>
<comment type="caution">
    <text evidence="1">The sequence shown here is derived from an EMBL/GenBank/DDBJ whole genome shotgun (WGS) entry which is preliminary data.</text>
</comment>
<protein>
    <submittedName>
        <fullName evidence="1">Uncharacterized protein</fullName>
    </submittedName>
</protein>
<dbReference type="Proteomes" id="UP000828390">
    <property type="component" value="Unassembled WGS sequence"/>
</dbReference>
<dbReference type="EMBL" id="JAIWYP010000001">
    <property type="protein sequence ID" value="KAH3880779.1"/>
    <property type="molecule type" value="Genomic_DNA"/>
</dbReference>
<evidence type="ECO:0000313" key="2">
    <source>
        <dbReference type="Proteomes" id="UP000828390"/>
    </source>
</evidence>
<gene>
    <name evidence="1" type="ORF">DPMN_004700</name>
</gene>
<name>A0A9D4MS23_DREPO</name>
<accession>A0A9D4MS23</accession>
<organism evidence="1 2">
    <name type="scientific">Dreissena polymorpha</name>
    <name type="common">Zebra mussel</name>
    <name type="synonym">Mytilus polymorpha</name>
    <dbReference type="NCBI Taxonomy" id="45954"/>
    <lineage>
        <taxon>Eukaryota</taxon>
        <taxon>Metazoa</taxon>
        <taxon>Spiralia</taxon>
        <taxon>Lophotrochozoa</taxon>
        <taxon>Mollusca</taxon>
        <taxon>Bivalvia</taxon>
        <taxon>Autobranchia</taxon>
        <taxon>Heteroconchia</taxon>
        <taxon>Euheterodonta</taxon>
        <taxon>Imparidentia</taxon>
        <taxon>Neoheterodontei</taxon>
        <taxon>Myida</taxon>
        <taxon>Dreissenoidea</taxon>
        <taxon>Dreissenidae</taxon>
        <taxon>Dreissena</taxon>
    </lineage>
</organism>
<evidence type="ECO:0000313" key="1">
    <source>
        <dbReference type="EMBL" id="KAH3880779.1"/>
    </source>
</evidence>
<proteinExistence type="predicted"/>
<reference evidence="1" key="1">
    <citation type="journal article" date="2019" name="bioRxiv">
        <title>The Genome of the Zebra Mussel, Dreissena polymorpha: A Resource for Invasive Species Research.</title>
        <authorList>
            <person name="McCartney M.A."/>
            <person name="Auch B."/>
            <person name="Kono T."/>
            <person name="Mallez S."/>
            <person name="Zhang Y."/>
            <person name="Obille A."/>
            <person name="Becker A."/>
            <person name="Abrahante J.E."/>
            <person name="Garbe J."/>
            <person name="Badalamenti J.P."/>
            <person name="Herman A."/>
            <person name="Mangelson H."/>
            <person name="Liachko I."/>
            <person name="Sullivan S."/>
            <person name="Sone E.D."/>
            <person name="Koren S."/>
            <person name="Silverstein K.A.T."/>
            <person name="Beckman K.B."/>
            <person name="Gohl D.M."/>
        </authorList>
    </citation>
    <scope>NUCLEOTIDE SEQUENCE</scope>
    <source>
        <strain evidence="1">Duluth1</strain>
        <tissue evidence="1">Whole animal</tissue>
    </source>
</reference>